<evidence type="ECO:0000256" key="6">
    <source>
        <dbReference type="SAM" id="Phobius"/>
    </source>
</evidence>
<evidence type="ECO:0000256" key="5">
    <source>
        <dbReference type="SAM" id="MobiDB-lite"/>
    </source>
</evidence>
<dbReference type="Proteomes" id="UP000664601">
    <property type="component" value="Unassembled WGS sequence"/>
</dbReference>
<evidence type="ECO:0000256" key="2">
    <source>
        <dbReference type="ARBA" id="ARBA00022525"/>
    </source>
</evidence>
<evidence type="ECO:0000313" key="10">
    <source>
        <dbReference type="Proteomes" id="UP000664601"/>
    </source>
</evidence>
<keyword evidence="2" id="KW-0964">Secreted</keyword>
<dbReference type="RefSeq" id="WP_207674734.1">
    <property type="nucleotide sequence ID" value="NZ_JAFREM010000027.1"/>
</dbReference>
<keyword evidence="6" id="KW-0472">Membrane</keyword>
<evidence type="ECO:0000256" key="7">
    <source>
        <dbReference type="SAM" id="SignalP"/>
    </source>
</evidence>
<dbReference type="NCBIfam" id="TIGR01167">
    <property type="entry name" value="LPXTG_anchor"/>
    <property type="match status" value="1"/>
</dbReference>
<keyword evidence="1" id="KW-0134">Cell wall</keyword>
<dbReference type="EMBL" id="JAFREM010000027">
    <property type="protein sequence ID" value="MBO1307736.1"/>
    <property type="molecule type" value="Genomic_DNA"/>
</dbReference>
<evidence type="ECO:0000256" key="3">
    <source>
        <dbReference type="ARBA" id="ARBA00022729"/>
    </source>
</evidence>
<comment type="caution">
    <text evidence="9">The sequence shown here is derived from an EMBL/GenBank/DDBJ whole genome shotgun (WGS) entry which is preliminary data.</text>
</comment>
<evidence type="ECO:0000313" key="9">
    <source>
        <dbReference type="EMBL" id="MBO1307736.1"/>
    </source>
</evidence>
<dbReference type="Pfam" id="PF00746">
    <property type="entry name" value="Gram_pos_anchor"/>
    <property type="match status" value="1"/>
</dbReference>
<dbReference type="PROSITE" id="PS50847">
    <property type="entry name" value="GRAM_POS_ANCHORING"/>
    <property type="match status" value="1"/>
</dbReference>
<keyword evidence="6" id="KW-1133">Transmembrane helix</keyword>
<sequence length="509" mass="55285">MKKLVGLLVVASFFLSSAVSVQAATYNSVEKPSAAIENASIWNRDVGDGIDTFKYENGNWVPVKSTSKRRSAAKKDYIDKVVTPNKESRKIAEELKQSYLAEAKKNPEAFAALAEEKSMMVSYTDDLGTHEVKIPKVDVPAEVEEPAAFFVSEALPVEELEVLPSKQTRENTSKIAFDKTEEILPFEDNKVITKADLLNRITYSGDKNELALTITSKMVYAAIDEAVYYHDLNTLLGKTTLDKVSVFTEEEAAALKLTAAPNDSAQVEQINLSLSGSYEVQAKNPDGTAATLALDITGKDGATRVEPDPEPTPTPQLLKLEVADHTFPVEVGSYLNNPALLDLVTYTGDKNNLKISIATEYVYVTPNAEVYHIDLHELLSKANLSTVAVMTEQEAVNKGLRLSTENNDKGGIDTIDRSLPGKYRVTYTDGQTSATSVITIGEVKSEEQIVTPTTPVTPKQTATPKTVPTTQGKSLPQTGSTNSNLLIVIGALILAAAAFLYWKNSSKKA</sequence>
<evidence type="ECO:0000256" key="1">
    <source>
        <dbReference type="ARBA" id="ARBA00022512"/>
    </source>
</evidence>
<reference evidence="9 10" key="1">
    <citation type="submission" date="2021-03" db="EMBL/GenBank/DDBJ databases">
        <title>Enterococcal diversity collection.</title>
        <authorList>
            <person name="Gilmore M.S."/>
            <person name="Schwartzman J."/>
            <person name="Van Tyne D."/>
            <person name="Martin M."/>
            <person name="Earl A.M."/>
            <person name="Manson A.L."/>
            <person name="Straub T."/>
            <person name="Salamzade R."/>
            <person name="Saavedra J."/>
            <person name="Lebreton F."/>
            <person name="Prichula J."/>
            <person name="Schaufler K."/>
            <person name="Gaca A."/>
            <person name="Sgardioli B."/>
            <person name="Wagenaar J."/>
            <person name="Strong T."/>
        </authorList>
    </citation>
    <scope>NUCLEOTIDE SEQUENCE [LARGE SCALE GENOMIC DNA]</scope>
    <source>
        <strain evidence="9 10">669A</strain>
    </source>
</reference>
<gene>
    <name evidence="9" type="ORF">JZO70_16295</name>
</gene>
<keyword evidence="10" id="KW-1185">Reference proteome</keyword>
<dbReference type="InterPro" id="IPR019931">
    <property type="entry name" value="LPXTG_anchor"/>
</dbReference>
<protein>
    <submittedName>
        <fullName evidence="9">LPXTG cell wall anchor domain-containing protein</fullName>
    </submittedName>
</protein>
<keyword evidence="4" id="KW-0572">Peptidoglycan-anchor</keyword>
<accession>A0ABS3LDN7</accession>
<feature type="compositionally biased region" description="Low complexity" evidence="5">
    <location>
        <begin position="453"/>
        <end position="471"/>
    </location>
</feature>
<keyword evidence="6" id="KW-0812">Transmembrane</keyword>
<feature type="transmembrane region" description="Helical" evidence="6">
    <location>
        <begin position="485"/>
        <end position="502"/>
    </location>
</feature>
<keyword evidence="3 7" id="KW-0732">Signal</keyword>
<evidence type="ECO:0000256" key="4">
    <source>
        <dbReference type="ARBA" id="ARBA00023088"/>
    </source>
</evidence>
<organism evidence="9 10">
    <name type="scientific">Candidatus Enterococcus moelleringii</name>
    <dbReference type="NCBI Taxonomy" id="2815325"/>
    <lineage>
        <taxon>Bacteria</taxon>
        <taxon>Bacillati</taxon>
        <taxon>Bacillota</taxon>
        <taxon>Bacilli</taxon>
        <taxon>Lactobacillales</taxon>
        <taxon>Enterococcaceae</taxon>
        <taxon>Enterococcus</taxon>
    </lineage>
</organism>
<proteinExistence type="predicted"/>
<evidence type="ECO:0000259" key="8">
    <source>
        <dbReference type="PROSITE" id="PS50847"/>
    </source>
</evidence>
<feature type="signal peptide" evidence="7">
    <location>
        <begin position="1"/>
        <end position="23"/>
    </location>
</feature>
<name>A0ABS3LDN7_9ENTE</name>
<feature type="chain" id="PRO_5045048760" evidence="7">
    <location>
        <begin position="24"/>
        <end position="509"/>
    </location>
</feature>
<feature type="region of interest" description="Disordered" evidence="5">
    <location>
        <begin position="453"/>
        <end position="478"/>
    </location>
</feature>
<feature type="domain" description="Gram-positive cocci surface proteins LPxTG" evidence="8">
    <location>
        <begin position="475"/>
        <end position="509"/>
    </location>
</feature>